<organism evidence="2 3">
    <name type="scientific">Stentor coeruleus</name>
    <dbReference type="NCBI Taxonomy" id="5963"/>
    <lineage>
        <taxon>Eukaryota</taxon>
        <taxon>Sar</taxon>
        <taxon>Alveolata</taxon>
        <taxon>Ciliophora</taxon>
        <taxon>Postciliodesmatophora</taxon>
        <taxon>Heterotrichea</taxon>
        <taxon>Heterotrichida</taxon>
        <taxon>Stentoridae</taxon>
        <taxon>Stentor</taxon>
    </lineage>
</organism>
<gene>
    <name evidence="2" type="ORF">SteCoe_11666</name>
</gene>
<keyword evidence="1" id="KW-0472">Membrane</keyword>
<evidence type="ECO:0000313" key="2">
    <source>
        <dbReference type="EMBL" id="OMJ86732.1"/>
    </source>
</evidence>
<proteinExistence type="predicted"/>
<evidence type="ECO:0000256" key="1">
    <source>
        <dbReference type="SAM" id="Phobius"/>
    </source>
</evidence>
<reference evidence="2 3" key="1">
    <citation type="submission" date="2016-11" db="EMBL/GenBank/DDBJ databases">
        <title>The macronuclear genome of Stentor coeruleus: a giant cell with tiny introns.</title>
        <authorList>
            <person name="Slabodnick M."/>
            <person name="Ruby J.G."/>
            <person name="Reiff S.B."/>
            <person name="Swart E.C."/>
            <person name="Gosai S."/>
            <person name="Prabakaran S."/>
            <person name="Witkowska E."/>
            <person name="Larue G.E."/>
            <person name="Fisher S."/>
            <person name="Freeman R.M."/>
            <person name="Gunawardena J."/>
            <person name="Chu W."/>
            <person name="Stover N.A."/>
            <person name="Gregory B.D."/>
            <person name="Nowacki M."/>
            <person name="Derisi J."/>
            <person name="Roy S.W."/>
            <person name="Marshall W.F."/>
            <person name="Sood P."/>
        </authorList>
    </citation>
    <scope>NUCLEOTIDE SEQUENCE [LARGE SCALE GENOMIC DNA]</scope>
    <source>
        <strain evidence="2">WM001</strain>
    </source>
</reference>
<feature type="transmembrane region" description="Helical" evidence="1">
    <location>
        <begin position="91"/>
        <end position="110"/>
    </location>
</feature>
<protein>
    <submittedName>
        <fullName evidence="2">Uncharacterized protein</fullName>
    </submittedName>
</protein>
<keyword evidence="1" id="KW-1133">Transmembrane helix</keyword>
<accession>A0A1R2CCN0</accession>
<dbReference type="Proteomes" id="UP000187209">
    <property type="component" value="Unassembled WGS sequence"/>
</dbReference>
<name>A0A1R2CCN0_9CILI</name>
<feature type="transmembrane region" description="Helical" evidence="1">
    <location>
        <begin position="116"/>
        <end position="140"/>
    </location>
</feature>
<comment type="caution">
    <text evidence="2">The sequence shown here is derived from an EMBL/GenBank/DDBJ whole genome shotgun (WGS) entry which is preliminary data.</text>
</comment>
<dbReference type="EMBL" id="MPUH01000196">
    <property type="protein sequence ID" value="OMJ86732.1"/>
    <property type="molecule type" value="Genomic_DNA"/>
</dbReference>
<dbReference type="AlphaFoldDB" id="A0A1R2CCN0"/>
<feature type="transmembrane region" description="Helical" evidence="1">
    <location>
        <begin position="21"/>
        <end position="40"/>
    </location>
</feature>
<feature type="transmembrane region" description="Helical" evidence="1">
    <location>
        <begin position="46"/>
        <end position="70"/>
    </location>
</feature>
<sequence length="219" mass="25532">MVRPAKFCCCCKILEGSKIICFLEIFRLLYIGLSSLIYGIRMLSNYMLGYFLTLFVLFSFLSVLAIRTFIALNDANISKWIRVKTYYKWKFYVIVIWSIGYYTFMIVCWYNDIPELIMLGNSLPVAFGIILDLYFTYCLYSCYELGINGKFAIVPQIGQNQNEIFTIRKAESNENLRGIITEYYKEVVAFPENKFIEGNIKGNELTIIKDFTSVDNENK</sequence>
<keyword evidence="3" id="KW-1185">Reference proteome</keyword>
<keyword evidence="1" id="KW-0812">Transmembrane</keyword>
<evidence type="ECO:0000313" key="3">
    <source>
        <dbReference type="Proteomes" id="UP000187209"/>
    </source>
</evidence>